<evidence type="ECO:0000313" key="1">
    <source>
        <dbReference type="EMBL" id="BDU16643.1"/>
    </source>
</evidence>
<dbReference type="Gene3D" id="2.40.160.50">
    <property type="entry name" value="membrane protein fhac: a member of the omp85/tpsb transporter family"/>
    <property type="match status" value="1"/>
</dbReference>
<sequence length="151" mass="16826">MQGNFHSSAFGSDVSFQSYRARSYGYWPLGEHLILGGRADLRLVSGEVPFYRLSYIDLRGIPSARYQDDNAGVLELELRWNFTRRWAVVGFAGVGKAWCDRASFSDASSAASKRLGARYFIARTLGMYVGADYAWGPQDETVIVQVGGAWH</sequence>
<gene>
    <name evidence="1" type="ORF">LA521A_18440</name>
</gene>
<organism evidence="1 2">
    <name type="scientific">Lysobacter auxotrophicus</name>
    <dbReference type="NCBI Taxonomy" id="2992573"/>
    <lineage>
        <taxon>Bacteria</taxon>
        <taxon>Pseudomonadati</taxon>
        <taxon>Pseudomonadota</taxon>
        <taxon>Gammaproteobacteria</taxon>
        <taxon>Lysobacterales</taxon>
        <taxon>Lysobacteraceae</taxon>
        <taxon>Lysobacter</taxon>
    </lineage>
</organism>
<name>A0ABM8DDG3_9GAMM</name>
<evidence type="ECO:0008006" key="3">
    <source>
        <dbReference type="Google" id="ProtNLM"/>
    </source>
</evidence>
<protein>
    <recommendedName>
        <fullName evidence="3">Bacterial surface antigen (D15) domain-containing protein</fullName>
    </recommendedName>
</protein>
<keyword evidence="2" id="KW-1185">Reference proteome</keyword>
<dbReference type="RefSeq" id="WP_281778637.1">
    <property type="nucleotide sequence ID" value="NZ_AP027041.1"/>
</dbReference>
<dbReference type="EMBL" id="AP027041">
    <property type="protein sequence ID" value="BDU16643.1"/>
    <property type="molecule type" value="Genomic_DNA"/>
</dbReference>
<proteinExistence type="predicted"/>
<evidence type="ECO:0000313" key="2">
    <source>
        <dbReference type="Proteomes" id="UP001317822"/>
    </source>
</evidence>
<dbReference type="Proteomes" id="UP001317822">
    <property type="component" value="Chromosome"/>
</dbReference>
<reference evidence="1 2" key="1">
    <citation type="journal article" date="2023" name="Int. J. Syst. Evol. Microbiol.">
        <title>Physiological and genomic analyses of cobalamin (vitamin B12)-auxotrophy of Lysobacter auxotrophicus sp. nov., a methionine-auxotrophic chitinolytic bacterium isolated from chitin-treated soil.</title>
        <authorList>
            <person name="Saito A."/>
            <person name="Dohra H."/>
            <person name="Hamada M."/>
            <person name="Moriuchi R."/>
            <person name="Kotsuchibashi Y."/>
            <person name="Mori K."/>
        </authorList>
    </citation>
    <scope>NUCLEOTIDE SEQUENCE [LARGE SCALE GENOMIC DNA]</scope>
    <source>
        <strain evidence="1 2">5-21a</strain>
    </source>
</reference>
<accession>A0ABM8DDG3</accession>